<feature type="compositionally biased region" description="Polar residues" evidence="1">
    <location>
        <begin position="67"/>
        <end position="86"/>
    </location>
</feature>
<feature type="compositionally biased region" description="Basic and acidic residues" evidence="1">
    <location>
        <begin position="24"/>
        <end position="49"/>
    </location>
</feature>
<feature type="region of interest" description="Disordered" evidence="1">
    <location>
        <begin position="1"/>
        <end position="117"/>
    </location>
</feature>
<organism evidence="2 3">
    <name type="scientific">Phormidesmis priestleyi Ana</name>
    <dbReference type="NCBI Taxonomy" id="1666911"/>
    <lineage>
        <taxon>Bacteria</taxon>
        <taxon>Bacillati</taxon>
        <taxon>Cyanobacteriota</taxon>
        <taxon>Cyanophyceae</taxon>
        <taxon>Leptolyngbyales</taxon>
        <taxon>Leptolyngbyaceae</taxon>
        <taxon>Phormidesmis</taxon>
    </lineage>
</organism>
<feature type="compositionally biased region" description="Basic and acidic residues" evidence="1">
    <location>
        <begin position="102"/>
        <end position="117"/>
    </location>
</feature>
<proteinExistence type="predicted"/>
<gene>
    <name evidence="2" type="ORF">HLUCCA11_12730</name>
</gene>
<comment type="caution">
    <text evidence="2">The sequence shown here is derived from an EMBL/GenBank/DDBJ whole genome shotgun (WGS) entry which is preliminary data.</text>
</comment>
<protein>
    <submittedName>
        <fullName evidence="2">Uncharacterized protein</fullName>
    </submittedName>
</protein>
<evidence type="ECO:0000313" key="2">
    <source>
        <dbReference type="EMBL" id="KPQ35029.1"/>
    </source>
</evidence>
<evidence type="ECO:0000256" key="1">
    <source>
        <dbReference type="SAM" id="MobiDB-lite"/>
    </source>
</evidence>
<feature type="compositionally biased region" description="Polar residues" evidence="1">
    <location>
        <begin position="1"/>
        <end position="23"/>
    </location>
</feature>
<accession>A0A0P7YW91</accession>
<name>A0A0P7YW91_9CYAN</name>
<dbReference type="Proteomes" id="UP000050465">
    <property type="component" value="Unassembled WGS sequence"/>
</dbReference>
<reference evidence="2 3" key="1">
    <citation type="submission" date="2015-09" db="EMBL/GenBank/DDBJ databases">
        <title>Identification and resolution of microdiversity through metagenomic sequencing of parallel consortia.</title>
        <authorList>
            <person name="Nelson W.C."/>
            <person name="Romine M.F."/>
            <person name="Lindemann S.R."/>
        </authorList>
    </citation>
    <scope>NUCLEOTIDE SEQUENCE [LARGE SCALE GENOMIC DNA]</scope>
    <source>
        <strain evidence="2">Ana</strain>
    </source>
</reference>
<dbReference type="EMBL" id="LJZR01000015">
    <property type="protein sequence ID" value="KPQ35029.1"/>
    <property type="molecule type" value="Genomic_DNA"/>
</dbReference>
<dbReference type="AlphaFoldDB" id="A0A0P7YW91"/>
<evidence type="ECO:0000313" key="3">
    <source>
        <dbReference type="Proteomes" id="UP000050465"/>
    </source>
</evidence>
<sequence>MADPNNIPQQVEQLSESLNSSDNQTKEEAQEAKEAKAEVAKPEFDKEYDIAQQNNSGSGTQSSDSNPVNRQSGEAGTGRSRSSTLGEATHSPGDSDPSDYLEMAKDVTKNVKSADAE</sequence>
<feature type="compositionally biased region" description="Low complexity" evidence="1">
    <location>
        <begin position="52"/>
        <end position="66"/>
    </location>
</feature>